<evidence type="ECO:0000256" key="2">
    <source>
        <dbReference type="SAM" id="Phobius"/>
    </source>
</evidence>
<evidence type="ECO:0000313" key="3">
    <source>
        <dbReference type="EMBL" id="NWN45564.1"/>
    </source>
</evidence>
<dbReference type="AlphaFoldDB" id="A0A851HH11"/>
<sequence>MSRLKQYLKTSPKKFTLFAILSITLLSVIIITAYNLIPYFLTTKTEKSSIPIQANQHELTHNDQTIINSTQQQTFEAINDDTTQNPRPGDPNSDKINLTPYLTYQDQDGNTIREYRFFDNMEPTQKDIRGRENFFNRTDFQNMIDKYKLNAFPLKWNTGRENLFNLEFNEQQKVKMKYGWPVSQANYQLIQTNQPYNTIESLTKDIQGENGFWNKSDSCFNTTENIDIQTIINDESYKGKTPYIRFITKNLDLEFDWLSLIIARFNSYLPNVAKAQQTYLKTEYWAEKGLLANAEVQRLRDNIKQVNDIVQKIRSSNQRNEEQIQKATDSALPAKNDIQNLEEKIRSKSSTNRYNLDSALERVDLVKQIPELQQAIKAKAFIKQANEFIQQTRSKISENNVHIRGLLADSERFNNEMQEHSKKAKQYQEEAVPQCYQAIQQHLQKAKTNGEPTFNPSLIQKTIISGPKKKPTEKDLIDISYQLSDFTNFIKNLDLATTDDLYTLRAYVLYNTDNDVYDPHNALNHLKPTFH</sequence>
<evidence type="ECO:0000313" key="4">
    <source>
        <dbReference type="Proteomes" id="UP000568109"/>
    </source>
</evidence>
<accession>A0A851HH11</accession>
<keyword evidence="4" id="KW-1185">Reference proteome</keyword>
<protein>
    <submittedName>
        <fullName evidence="3">Uncharacterized protein</fullName>
    </submittedName>
</protein>
<proteinExistence type="predicted"/>
<feature type="coiled-coil region" evidence="1">
    <location>
        <begin position="403"/>
        <end position="430"/>
    </location>
</feature>
<comment type="caution">
    <text evidence="3">The sequence shown here is derived from an EMBL/GenBank/DDBJ whole genome shotgun (WGS) entry which is preliminary data.</text>
</comment>
<name>A0A851HH11_9MOLU</name>
<dbReference type="Proteomes" id="UP000568109">
    <property type="component" value="Unassembled WGS sequence"/>
</dbReference>
<keyword evidence="2" id="KW-0472">Membrane</keyword>
<dbReference type="EMBL" id="JABUOH010000016">
    <property type="protein sequence ID" value="NWN45564.1"/>
    <property type="molecule type" value="Genomic_DNA"/>
</dbReference>
<keyword evidence="2" id="KW-1133">Transmembrane helix</keyword>
<evidence type="ECO:0000256" key="1">
    <source>
        <dbReference type="SAM" id="Coils"/>
    </source>
</evidence>
<keyword evidence="2" id="KW-0812">Transmembrane</keyword>
<keyword evidence="1" id="KW-0175">Coiled coil</keyword>
<feature type="transmembrane region" description="Helical" evidence="2">
    <location>
        <begin position="15"/>
        <end position="41"/>
    </location>
</feature>
<organism evidence="3 4">
    <name type="scientific">Candidatus Phytoplasma pruni</name>
    <dbReference type="NCBI Taxonomy" id="479893"/>
    <lineage>
        <taxon>Bacteria</taxon>
        <taxon>Bacillati</taxon>
        <taxon>Mycoplasmatota</taxon>
        <taxon>Mollicutes</taxon>
        <taxon>Acholeplasmatales</taxon>
        <taxon>Acholeplasmataceae</taxon>
        <taxon>Candidatus Phytoplasma</taxon>
        <taxon>16SrIII (X-disease group)</taxon>
    </lineage>
</organism>
<gene>
    <name evidence="3" type="ORF">HR065_00495</name>
</gene>
<reference evidence="3 4" key="1">
    <citation type="submission" date="2020-06" db="EMBL/GenBank/DDBJ databases">
        <title>Draft genome sequence of Candidatus Phytoplasma pruni (X-disease group, subgroup 16SrIII-B) strain ChTDIII from Argentina.</title>
        <authorList>
            <person name="Fernandez F.D."/>
            <person name="Zuebert C."/>
            <person name="Huettel B."/>
            <person name="Kube M."/>
            <person name="Conci L.R."/>
        </authorList>
    </citation>
    <scope>NUCLEOTIDE SEQUENCE [LARGE SCALE GENOMIC DNA]</scope>
    <source>
        <strain evidence="3 4">ChTDIII</strain>
    </source>
</reference>